<organism evidence="2 3">
    <name type="scientific">Salmonella enterica I</name>
    <dbReference type="NCBI Taxonomy" id="59201"/>
    <lineage>
        <taxon>Bacteria</taxon>
        <taxon>Pseudomonadati</taxon>
        <taxon>Pseudomonadota</taxon>
        <taxon>Gammaproteobacteria</taxon>
        <taxon>Enterobacterales</taxon>
        <taxon>Enterobacteriaceae</taxon>
        <taxon>Salmonella</taxon>
    </lineage>
</organism>
<dbReference type="Proteomes" id="UP000269208">
    <property type="component" value="Chromosome"/>
</dbReference>
<feature type="transmembrane region" description="Helical" evidence="1">
    <location>
        <begin position="38"/>
        <end position="58"/>
    </location>
</feature>
<name>A0A3S4JGA3_SALET</name>
<keyword evidence="1" id="KW-0812">Transmembrane</keyword>
<evidence type="ECO:0000256" key="1">
    <source>
        <dbReference type="SAM" id="Phobius"/>
    </source>
</evidence>
<dbReference type="EMBL" id="LR134190">
    <property type="protein sequence ID" value="VEB60971.1"/>
    <property type="molecule type" value="Genomic_DNA"/>
</dbReference>
<accession>A0A3S4JGA3</accession>
<keyword evidence="1" id="KW-0472">Membrane</keyword>
<sequence length="59" mass="6546">MITHSFGIVNLSCIIWLPPGHDVSRCLFFPDGKKQQTIIFAVVAGFLVGRLGSVYLLLR</sequence>
<evidence type="ECO:0000313" key="2">
    <source>
        <dbReference type="EMBL" id="VEB60971.1"/>
    </source>
</evidence>
<gene>
    <name evidence="2" type="ORF">NCTC6754_06711</name>
</gene>
<dbReference type="AlphaFoldDB" id="A0A3S4JGA3"/>
<protein>
    <submittedName>
        <fullName evidence="2">Uncharacterized protein</fullName>
    </submittedName>
</protein>
<evidence type="ECO:0000313" key="3">
    <source>
        <dbReference type="Proteomes" id="UP000269208"/>
    </source>
</evidence>
<proteinExistence type="predicted"/>
<keyword evidence="1" id="KW-1133">Transmembrane helix</keyword>
<reference evidence="2 3" key="1">
    <citation type="submission" date="2018-12" db="EMBL/GenBank/DDBJ databases">
        <authorList>
            <consortium name="Pathogen Informatics"/>
        </authorList>
    </citation>
    <scope>NUCLEOTIDE SEQUENCE [LARGE SCALE GENOMIC DNA]</scope>
    <source>
        <strain evidence="2 3">NCTC6754</strain>
    </source>
</reference>